<proteinExistence type="predicted"/>
<feature type="transmembrane region" description="Helical" evidence="2">
    <location>
        <begin position="41"/>
        <end position="64"/>
    </location>
</feature>
<evidence type="ECO:0000256" key="1">
    <source>
        <dbReference type="SAM" id="MobiDB-lite"/>
    </source>
</evidence>
<sequence length="254" mass="25198">MARRTAESADDAGHRSDLLPDGLPGAETDTRSAGARARWRVLAIVLALVVGAGVLIGGVVALVVRVGVGSSAQDSAPGASVSSSSLDGSPVDPAVAAVVADFETFARGLDGVSDADGAVSVDVAGDSAGGVPRGAAEVLLAGDGWEQADALAAALTGWTSAAEAEGRVVLDVRLTTADGSVELSRDGSANAPRLAVVHAVAGDDEVDTFSIGSSRVDLILVPGAAQAPALERWRALVAEIAPTMAVTVRSAETS</sequence>
<keyword evidence="2" id="KW-0472">Membrane</keyword>
<evidence type="ECO:0000256" key="2">
    <source>
        <dbReference type="SAM" id="Phobius"/>
    </source>
</evidence>
<evidence type="ECO:0000313" key="3">
    <source>
        <dbReference type="EMBL" id="SDC88792.1"/>
    </source>
</evidence>
<accession>A0A1G6Q8G4</accession>
<dbReference type="OrthoDB" id="9956576at2"/>
<protein>
    <submittedName>
        <fullName evidence="3">Uncharacterized protein</fullName>
    </submittedName>
</protein>
<organism evidence="3 4">
    <name type="scientific">Sanguibacter gelidistatuariae</name>
    <dbReference type="NCBI Taxonomy" id="1814289"/>
    <lineage>
        <taxon>Bacteria</taxon>
        <taxon>Bacillati</taxon>
        <taxon>Actinomycetota</taxon>
        <taxon>Actinomycetes</taxon>
        <taxon>Micrococcales</taxon>
        <taxon>Sanguibacteraceae</taxon>
        <taxon>Sanguibacter</taxon>
    </lineage>
</organism>
<feature type="region of interest" description="Disordered" evidence="1">
    <location>
        <begin position="1"/>
        <end position="29"/>
    </location>
</feature>
<keyword evidence="4" id="KW-1185">Reference proteome</keyword>
<keyword evidence="2" id="KW-0812">Transmembrane</keyword>
<feature type="compositionally biased region" description="Basic and acidic residues" evidence="1">
    <location>
        <begin position="1"/>
        <end position="18"/>
    </location>
</feature>
<dbReference type="AlphaFoldDB" id="A0A1G6Q8G4"/>
<keyword evidence="2" id="KW-1133">Transmembrane helix</keyword>
<gene>
    <name evidence="3" type="ORF">SAMN05216410_2474</name>
</gene>
<dbReference type="EMBL" id="FMYH01000004">
    <property type="protein sequence ID" value="SDC88792.1"/>
    <property type="molecule type" value="Genomic_DNA"/>
</dbReference>
<reference evidence="3 4" key="1">
    <citation type="submission" date="2016-09" db="EMBL/GenBank/DDBJ databases">
        <authorList>
            <person name="Capua I."/>
            <person name="De Benedictis P."/>
            <person name="Joannis T."/>
            <person name="Lombin L.H."/>
            <person name="Cattoli G."/>
        </authorList>
    </citation>
    <scope>NUCLEOTIDE SEQUENCE [LARGE SCALE GENOMIC DNA]</scope>
    <source>
        <strain evidence="3 4">ISLP-3</strain>
    </source>
</reference>
<dbReference type="RefSeq" id="WP_093183604.1">
    <property type="nucleotide sequence ID" value="NZ_FMYH01000004.1"/>
</dbReference>
<name>A0A1G6Q8G4_9MICO</name>
<dbReference type="Proteomes" id="UP000199039">
    <property type="component" value="Unassembled WGS sequence"/>
</dbReference>
<evidence type="ECO:0000313" key="4">
    <source>
        <dbReference type="Proteomes" id="UP000199039"/>
    </source>
</evidence>